<dbReference type="PROSITE" id="PS00177">
    <property type="entry name" value="TOPOISOMERASE_II"/>
    <property type="match status" value="1"/>
</dbReference>
<dbReference type="GO" id="GO:0006265">
    <property type="term" value="P:DNA topological change"/>
    <property type="evidence" value="ECO:0007669"/>
    <property type="project" value="UniProtKB-UniRule"/>
</dbReference>
<keyword evidence="9" id="KW-0547">Nucleotide-binding</keyword>
<dbReference type="InterPro" id="IPR031660">
    <property type="entry name" value="TOPRIM_C"/>
</dbReference>
<comment type="similarity">
    <text evidence="5">Belongs to the type II topoisomerase family.</text>
</comment>
<evidence type="ECO:0000256" key="3">
    <source>
        <dbReference type="ARBA" id="ARBA00001936"/>
    </source>
</evidence>
<dbReference type="GO" id="GO:0046872">
    <property type="term" value="F:metal ion binding"/>
    <property type="evidence" value="ECO:0007669"/>
    <property type="project" value="UniProtKB-KW"/>
</dbReference>
<dbReference type="PRINTS" id="PR01158">
    <property type="entry name" value="TOPISMRASEII"/>
</dbReference>
<gene>
    <name evidence="20" type="ORF">Catovirus_2_52</name>
</gene>
<sequence length="1108" mass="128658">MSNKLTFKKLTPIQHVLLKSGMYVGSKDPETKNMWVFENNQIQQKIITYIPALYKIFDEAMVNTYDQSIEDPTLDTIKVNIDGKSNTISVFNNGRGIPVEIHKEEKIYIPELIFSTLLTSSHYEEEVRVTGGTYGLGIKLTAIFSKYFKVEIGDPVNKKKFTQTYEKNLSQKSKPKIENYNKTIGYVKIVFEPDLNFFKLKELGNDTISLFMRRTYDISALTHKKVNVYINDQKIQVKNFDQYVSLFKFDFETKTEDIINLSCEEEQNRWKIIITPSNGEYNQISFVNSINTSNGGKHVDYVMSKILSGIKSKVQKKFKFYNIKDSFIKSQINLFLSTIIENPEFNSQTKEELITSCDKFGSVCDISENSINKLYKLLNIEEKVEREIQLSEKKDLDKINIKKKSGIKAINKLHDATYAGTKKSKECTLILTEGDSAKTMAVTGISGIEDSKAINYFGIFPLRGKLLNVREATHKQIINNEEFKNIKMILGLEMDKKYDENNISDLRYGNVLLFFDADVDGSHIKGLFINMINYYWPSLLQIDGFIKIFITPMVKVSSGNKLLSFYTFGDYESWKKKTSNFNKWKIKYYKGLGTNTPNEAKEYFRELKKNTLLLNWEGTHDQDAISLAFDRERADERKKWLKNYNKNATLDYSITLITYSEFINKELIHFSNYDNIRSIPNVMDGFKPAQRKVLYSALKKNLTTDIKVAQFIGYVSEVTSYHHGENSLAKTIVGMAQNFVGSNNINLLVPNGQFGTRLMGGKDASSPRYIYTYLDEITRYIYNKDDDRLLKYLDDDGFLIEPEYYVPIIPMILVNGCEGIGTGYSTYVPKFNPIDIIDNLITKINGGKFVDMKPWFKGFVGSIGKLEKNIYYSRGTYELKNNKLHITELPLFVWTENFKEFLDDLKVENIIADYDNNCTESKINFVIKLKDYDNNDFITDSEGFNAIEKKFGLINKINFNNMHLYDSNNKIQKFDSVKDILEEFYKTRTVYYNKRKKLLIDTLQSELDIISSKIKFINMVISKKVNLLNIPKKDLIEILKKNDLLILPDESPYDYLIRLPFYTFTKEKIDELKEDFDKKEKLLDQIKKKTIEKMWLEDLANLREMIKS</sequence>
<dbReference type="SMART" id="SM00434">
    <property type="entry name" value="TOP4c"/>
    <property type="match status" value="1"/>
</dbReference>
<keyword evidence="14 16" id="KW-0413">Isomerase</keyword>
<evidence type="ECO:0000313" key="20">
    <source>
        <dbReference type="EMBL" id="ARF09103.1"/>
    </source>
</evidence>
<dbReference type="Pfam" id="PF16898">
    <property type="entry name" value="TOPRIM_C"/>
    <property type="match status" value="1"/>
</dbReference>
<dbReference type="PROSITE" id="PS50880">
    <property type="entry name" value="TOPRIM"/>
    <property type="match status" value="1"/>
</dbReference>
<evidence type="ECO:0000256" key="6">
    <source>
        <dbReference type="ARBA" id="ARBA00012895"/>
    </source>
</evidence>
<feature type="domain" description="Topo IIA-type catalytic" evidence="19">
    <location>
        <begin position="679"/>
        <end position="1099"/>
    </location>
</feature>
<dbReference type="GO" id="GO:0000819">
    <property type="term" value="P:sister chromatid segregation"/>
    <property type="evidence" value="ECO:0007669"/>
    <property type="project" value="TreeGrafter"/>
</dbReference>
<keyword evidence="13 16" id="KW-0238">DNA-binding</keyword>
<keyword evidence="11" id="KW-0460">Magnesium</keyword>
<keyword evidence="10" id="KW-0067">ATP-binding</keyword>
<dbReference type="FunFam" id="3.30.1490.30:FF:000001">
    <property type="entry name" value="DNA topoisomerase 2"/>
    <property type="match status" value="1"/>
</dbReference>
<dbReference type="FunFam" id="3.90.199.10:FF:000002">
    <property type="entry name" value="DNA topoisomerase 2"/>
    <property type="match status" value="1"/>
</dbReference>
<dbReference type="InterPro" id="IPR020568">
    <property type="entry name" value="Ribosomal_Su5_D2-typ_SF"/>
</dbReference>
<dbReference type="Gene3D" id="3.30.1360.40">
    <property type="match status" value="1"/>
</dbReference>
<accession>A0A1V0SBM1</accession>
<protein>
    <recommendedName>
        <fullName evidence="7">DNA topoisomerase 2</fullName>
        <ecNumber evidence="6">5.6.2.2</ecNumber>
    </recommendedName>
    <alternativeName>
        <fullName evidence="15">DNA topoisomerase II</fullName>
    </alternativeName>
</protein>
<dbReference type="InterPro" id="IPR001154">
    <property type="entry name" value="TopoII_euk"/>
</dbReference>
<dbReference type="InterPro" id="IPR013760">
    <property type="entry name" value="Topo_IIA-like_dom_sf"/>
</dbReference>
<dbReference type="SUPFAM" id="SSF54211">
    <property type="entry name" value="Ribosomal protein S5 domain 2-like"/>
    <property type="match status" value="1"/>
</dbReference>
<evidence type="ECO:0000256" key="14">
    <source>
        <dbReference type="ARBA" id="ARBA00023235"/>
    </source>
</evidence>
<dbReference type="Pfam" id="PF01751">
    <property type="entry name" value="Toprim"/>
    <property type="match status" value="1"/>
</dbReference>
<dbReference type="Gene3D" id="3.30.1490.30">
    <property type="match status" value="1"/>
</dbReference>
<dbReference type="InterPro" id="IPR036890">
    <property type="entry name" value="HATPase_C_sf"/>
</dbReference>
<evidence type="ECO:0000256" key="5">
    <source>
        <dbReference type="ARBA" id="ARBA00011080"/>
    </source>
</evidence>
<dbReference type="PANTHER" id="PTHR10169:SF38">
    <property type="entry name" value="DNA TOPOISOMERASE 2"/>
    <property type="match status" value="1"/>
</dbReference>
<evidence type="ECO:0000256" key="7">
    <source>
        <dbReference type="ARBA" id="ARBA00019635"/>
    </source>
</evidence>
<dbReference type="InterPro" id="IPR006171">
    <property type="entry name" value="TOPRIM_dom"/>
</dbReference>
<evidence type="ECO:0000256" key="13">
    <source>
        <dbReference type="ARBA" id="ARBA00023125"/>
    </source>
</evidence>
<evidence type="ECO:0000256" key="17">
    <source>
        <dbReference type="SAM" id="Coils"/>
    </source>
</evidence>
<organism evidence="20">
    <name type="scientific">Catovirus CTV1</name>
    <dbReference type="NCBI Taxonomy" id="1977631"/>
    <lineage>
        <taxon>Viruses</taxon>
        <taxon>Varidnaviria</taxon>
        <taxon>Bamfordvirae</taxon>
        <taxon>Nucleocytoviricota</taxon>
        <taxon>Megaviricetes</taxon>
        <taxon>Imitervirales</taxon>
        <taxon>Mimiviridae</taxon>
        <taxon>Klosneuvirinae</taxon>
        <taxon>Catovirus</taxon>
    </lineage>
</organism>
<feature type="coiled-coil region" evidence="17">
    <location>
        <begin position="1062"/>
        <end position="1089"/>
    </location>
</feature>
<dbReference type="PRINTS" id="PR00418">
    <property type="entry name" value="TPI2FAMILY"/>
</dbReference>
<keyword evidence="8" id="KW-0479">Metal-binding</keyword>
<evidence type="ECO:0000256" key="8">
    <source>
        <dbReference type="ARBA" id="ARBA00022723"/>
    </source>
</evidence>
<dbReference type="PANTHER" id="PTHR10169">
    <property type="entry name" value="DNA TOPOISOMERASE/GYRASE"/>
    <property type="match status" value="1"/>
</dbReference>
<evidence type="ECO:0000256" key="2">
    <source>
        <dbReference type="ARBA" id="ARBA00001913"/>
    </source>
</evidence>
<comment type="cofactor">
    <cofactor evidence="4">
        <name>Mg(2+)</name>
        <dbReference type="ChEBI" id="CHEBI:18420"/>
    </cofactor>
</comment>
<dbReference type="EC" id="5.6.2.2" evidence="6"/>
<dbReference type="GO" id="GO:0005524">
    <property type="term" value="F:ATP binding"/>
    <property type="evidence" value="ECO:0007669"/>
    <property type="project" value="UniProtKB-KW"/>
</dbReference>
<dbReference type="InterPro" id="IPR013759">
    <property type="entry name" value="Topo_IIA_B_C"/>
</dbReference>
<dbReference type="InterPro" id="IPR013506">
    <property type="entry name" value="Topo_IIA_bsu_dom2"/>
</dbReference>
<dbReference type="GO" id="GO:0003677">
    <property type="term" value="F:DNA binding"/>
    <property type="evidence" value="ECO:0007669"/>
    <property type="project" value="UniProtKB-UniRule"/>
</dbReference>
<dbReference type="Gene3D" id="3.30.565.10">
    <property type="entry name" value="Histidine kinase-like ATPase, C-terminal domain"/>
    <property type="match status" value="1"/>
</dbReference>
<keyword evidence="17" id="KW-0175">Coiled coil</keyword>
<evidence type="ECO:0000256" key="4">
    <source>
        <dbReference type="ARBA" id="ARBA00001946"/>
    </source>
</evidence>
<feature type="active site" description="O-(5'-phospho-DNA)-tyrosine intermediate" evidence="16">
    <location>
        <position position="769"/>
    </location>
</feature>
<evidence type="ECO:0000256" key="1">
    <source>
        <dbReference type="ARBA" id="ARBA00000185"/>
    </source>
</evidence>
<dbReference type="GO" id="GO:0003918">
    <property type="term" value="F:DNA topoisomerase type II (double strand cut, ATP-hydrolyzing) activity"/>
    <property type="evidence" value="ECO:0007669"/>
    <property type="project" value="UniProtKB-EC"/>
</dbReference>
<dbReference type="Gene3D" id="3.90.199.10">
    <property type="entry name" value="Topoisomerase II, domain 5"/>
    <property type="match status" value="1"/>
</dbReference>
<keyword evidence="12 16" id="KW-0799">Topoisomerase</keyword>
<dbReference type="Gene3D" id="1.10.268.10">
    <property type="entry name" value="Topoisomerase, domain 3"/>
    <property type="match status" value="1"/>
</dbReference>
<evidence type="ECO:0000259" key="18">
    <source>
        <dbReference type="PROSITE" id="PS50880"/>
    </source>
</evidence>
<evidence type="ECO:0000256" key="10">
    <source>
        <dbReference type="ARBA" id="ARBA00022840"/>
    </source>
</evidence>
<evidence type="ECO:0000256" key="15">
    <source>
        <dbReference type="ARBA" id="ARBA00031138"/>
    </source>
</evidence>
<evidence type="ECO:0000256" key="9">
    <source>
        <dbReference type="ARBA" id="ARBA00022741"/>
    </source>
</evidence>
<comment type="catalytic activity">
    <reaction evidence="1 16">
        <text>ATP-dependent breakage, passage and rejoining of double-stranded DNA.</text>
        <dbReference type="EC" id="5.6.2.2"/>
    </reaction>
</comment>
<dbReference type="InterPro" id="IPR013758">
    <property type="entry name" value="Topo_IIA_A/C_ab"/>
</dbReference>
<reference evidence="20" key="1">
    <citation type="journal article" date="2017" name="Science">
        <title>Giant viruses with an expanded complement of translation system components.</title>
        <authorList>
            <person name="Schulz F."/>
            <person name="Yutin N."/>
            <person name="Ivanova N.N."/>
            <person name="Ortega D.R."/>
            <person name="Lee T.K."/>
            <person name="Vierheilig J."/>
            <person name="Daims H."/>
            <person name="Horn M."/>
            <person name="Wagner M."/>
            <person name="Jensen G.J."/>
            <person name="Kyrpides N.C."/>
            <person name="Koonin E.V."/>
            <person name="Woyke T."/>
        </authorList>
    </citation>
    <scope>NUCLEOTIDE SEQUENCE</scope>
    <source>
        <strain evidence="20">CTV1</strain>
    </source>
</reference>
<dbReference type="InterPro" id="IPR050634">
    <property type="entry name" value="DNA_Topoisomerase_II"/>
</dbReference>
<dbReference type="Pfam" id="PF00521">
    <property type="entry name" value="DNA_topoisoIV"/>
    <property type="match status" value="1"/>
</dbReference>
<dbReference type="FunFam" id="3.40.50.670:FF:000001">
    <property type="entry name" value="DNA topoisomerase 2"/>
    <property type="match status" value="2"/>
</dbReference>
<evidence type="ECO:0000256" key="16">
    <source>
        <dbReference type="PROSITE-ProRule" id="PRU01384"/>
    </source>
</evidence>
<evidence type="ECO:0000259" key="19">
    <source>
        <dbReference type="PROSITE" id="PS52040"/>
    </source>
</evidence>
<dbReference type="InterPro" id="IPR013757">
    <property type="entry name" value="Topo_IIA_A_a_sf"/>
</dbReference>
<dbReference type="EMBL" id="KY684084">
    <property type="protein sequence ID" value="ARF09103.1"/>
    <property type="molecule type" value="Genomic_DNA"/>
</dbReference>
<dbReference type="InterPro" id="IPR002205">
    <property type="entry name" value="Topo_IIA_dom_A"/>
</dbReference>
<dbReference type="InterPro" id="IPR018522">
    <property type="entry name" value="TopoIIA_CS"/>
</dbReference>
<dbReference type="InterPro" id="IPR001241">
    <property type="entry name" value="Topo_IIA"/>
</dbReference>
<proteinExistence type="inferred from homology"/>
<dbReference type="PROSITE" id="PS52040">
    <property type="entry name" value="TOPO_IIA"/>
    <property type="match status" value="1"/>
</dbReference>
<dbReference type="SMART" id="SM00433">
    <property type="entry name" value="TOP2c"/>
    <property type="match status" value="1"/>
</dbReference>
<dbReference type="SUPFAM" id="SSF55874">
    <property type="entry name" value="ATPase domain of HSP90 chaperone/DNA topoisomerase II/histidine kinase"/>
    <property type="match status" value="1"/>
</dbReference>
<dbReference type="Pfam" id="PF00204">
    <property type="entry name" value="DNA_gyraseB"/>
    <property type="match status" value="1"/>
</dbReference>
<dbReference type="SUPFAM" id="SSF56719">
    <property type="entry name" value="Type II DNA topoisomerase"/>
    <property type="match status" value="1"/>
</dbReference>
<name>A0A1V0SBM1_9VIRU</name>
<evidence type="ECO:0000256" key="11">
    <source>
        <dbReference type="ARBA" id="ARBA00022842"/>
    </source>
</evidence>
<feature type="domain" description="Toprim" evidence="18">
    <location>
        <begin position="427"/>
        <end position="547"/>
    </location>
</feature>
<dbReference type="Gene3D" id="3.30.230.10">
    <property type="match status" value="1"/>
</dbReference>
<evidence type="ECO:0000256" key="12">
    <source>
        <dbReference type="ARBA" id="ARBA00023029"/>
    </source>
</evidence>
<dbReference type="InterPro" id="IPR014721">
    <property type="entry name" value="Ribsml_uS5_D2-typ_fold_subgr"/>
</dbReference>
<comment type="cofactor">
    <cofactor evidence="2">
        <name>Ca(2+)</name>
        <dbReference type="ChEBI" id="CHEBI:29108"/>
    </cofactor>
</comment>
<comment type="cofactor">
    <cofactor evidence="3">
        <name>Mn(2+)</name>
        <dbReference type="ChEBI" id="CHEBI:29035"/>
    </cofactor>
</comment>
<dbReference type="Gene3D" id="3.40.50.670">
    <property type="match status" value="1"/>
</dbReference>